<feature type="domain" description="MacB-like periplasmic core" evidence="10">
    <location>
        <begin position="31"/>
        <end position="235"/>
    </location>
</feature>
<sequence>MARWQLAWSLARRFRGRRQRSRFLSFITVSSTFGIALGCMVFIAGLSVMNGFSNVLETRFLQLIPHVEFRAVEGALKYPETIYAAAEQHPLVTQARPVIRTQALVQQGREFVGVEVTGIDPTRGHNVADLTSATAWQQLVQPNTILLGAGLAQKLKLGAGDSMTLVVAAEQGFQAPKRLQVTVAGVFTFGGQVDHQMAYVNLDTARTMTGLTEGVSIIELSVADVFAAEQVANEIGYQIKDFVYLEHWMRTQGHLYRDIQMVRVVMYLALILVLAVACFNIVSTLMMTVQEKQRHIGVLRTMGLRTAEVVKVFVLQGIQNGLWGVLFGCLAGVVVSLNLPHVFSWIEQWSGESLLSSDVYFIDRIPVLLQWRDVLIVATVALLMSLLATLYPAWKASRVEVVKAISA</sequence>
<evidence type="ECO:0000256" key="5">
    <source>
        <dbReference type="ARBA" id="ARBA00022692"/>
    </source>
</evidence>
<proteinExistence type="inferred from homology"/>
<keyword evidence="6 8" id="KW-1133">Transmembrane helix</keyword>
<evidence type="ECO:0000256" key="4">
    <source>
        <dbReference type="ARBA" id="ARBA00022475"/>
    </source>
</evidence>
<dbReference type="InterPro" id="IPR003838">
    <property type="entry name" value="ABC3_permease_C"/>
</dbReference>
<dbReference type="PANTHER" id="PTHR30489:SF0">
    <property type="entry name" value="LIPOPROTEIN-RELEASING SYSTEM TRANSMEMBRANE PROTEIN LOLE"/>
    <property type="match status" value="1"/>
</dbReference>
<comment type="caution">
    <text evidence="11">The sequence shown here is derived from an EMBL/GenBank/DDBJ whole genome shotgun (WGS) entry which is preliminary data.</text>
</comment>
<dbReference type="Pfam" id="PF12704">
    <property type="entry name" value="MacB_PCD"/>
    <property type="match status" value="1"/>
</dbReference>
<evidence type="ECO:0000256" key="8">
    <source>
        <dbReference type="SAM" id="Phobius"/>
    </source>
</evidence>
<keyword evidence="12" id="KW-1185">Reference proteome</keyword>
<dbReference type="Proteomes" id="UP000287022">
    <property type="component" value="Unassembled WGS sequence"/>
</dbReference>
<evidence type="ECO:0000256" key="6">
    <source>
        <dbReference type="ARBA" id="ARBA00022989"/>
    </source>
</evidence>
<evidence type="ECO:0000313" key="12">
    <source>
        <dbReference type="Proteomes" id="UP000287022"/>
    </source>
</evidence>
<keyword evidence="3" id="KW-0813">Transport</keyword>
<dbReference type="AlphaFoldDB" id="A0A432Z4J6"/>
<dbReference type="EMBL" id="PIQE01000002">
    <property type="protein sequence ID" value="RUO72739.1"/>
    <property type="molecule type" value="Genomic_DNA"/>
</dbReference>
<evidence type="ECO:0000256" key="1">
    <source>
        <dbReference type="ARBA" id="ARBA00004651"/>
    </source>
</evidence>
<feature type="domain" description="ABC3 transporter permease C-terminal" evidence="9">
    <location>
        <begin position="268"/>
        <end position="400"/>
    </location>
</feature>
<dbReference type="InterPro" id="IPR011925">
    <property type="entry name" value="LolCE_TM"/>
</dbReference>
<dbReference type="GO" id="GO:0042953">
    <property type="term" value="P:lipoprotein transport"/>
    <property type="evidence" value="ECO:0007669"/>
    <property type="project" value="InterPro"/>
</dbReference>
<evidence type="ECO:0000256" key="3">
    <source>
        <dbReference type="ARBA" id="ARBA00022448"/>
    </source>
</evidence>
<evidence type="ECO:0000256" key="7">
    <source>
        <dbReference type="ARBA" id="ARBA00023136"/>
    </source>
</evidence>
<dbReference type="InterPro" id="IPR025857">
    <property type="entry name" value="MacB_PCD"/>
</dbReference>
<name>A0A432Z4J6_9GAMM</name>
<dbReference type="InterPro" id="IPR051447">
    <property type="entry name" value="Lipoprotein-release_system"/>
</dbReference>
<gene>
    <name evidence="11" type="ORF">CWI80_08535</name>
</gene>
<organism evidence="11 12">
    <name type="scientific">Pseudidiomarina sediminum</name>
    <dbReference type="NCBI Taxonomy" id="431675"/>
    <lineage>
        <taxon>Bacteria</taxon>
        <taxon>Pseudomonadati</taxon>
        <taxon>Pseudomonadota</taxon>
        <taxon>Gammaproteobacteria</taxon>
        <taxon>Alteromonadales</taxon>
        <taxon>Idiomarinaceae</taxon>
        <taxon>Pseudidiomarina</taxon>
    </lineage>
</organism>
<dbReference type="STRING" id="1122124.GCA_000423165_01439"/>
<comment type="subcellular location">
    <subcellularLocation>
        <location evidence="1">Cell membrane</location>
        <topology evidence="1">Multi-pass membrane protein</topology>
    </subcellularLocation>
</comment>
<evidence type="ECO:0000313" key="11">
    <source>
        <dbReference type="EMBL" id="RUO72739.1"/>
    </source>
</evidence>
<dbReference type="GO" id="GO:0044874">
    <property type="term" value="P:lipoprotein localization to outer membrane"/>
    <property type="evidence" value="ECO:0007669"/>
    <property type="project" value="TreeGrafter"/>
</dbReference>
<dbReference type="Pfam" id="PF02687">
    <property type="entry name" value="FtsX"/>
    <property type="match status" value="1"/>
</dbReference>
<evidence type="ECO:0000259" key="9">
    <source>
        <dbReference type="Pfam" id="PF02687"/>
    </source>
</evidence>
<accession>A0A432Z4J6</accession>
<keyword evidence="5 8" id="KW-0812">Transmembrane</keyword>
<feature type="transmembrane region" description="Helical" evidence="8">
    <location>
        <begin position="374"/>
        <end position="394"/>
    </location>
</feature>
<evidence type="ECO:0000259" key="10">
    <source>
        <dbReference type="Pfam" id="PF12704"/>
    </source>
</evidence>
<feature type="transmembrane region" description="Helical" evidence="8">
    <location>
        <begin position="21"/>
        <end position="49"/>
    </location>
</feature>
<keyword evidence="7 8" id="KW-0472">Membrane</keyword>
<dbReference type="RefSeq" id="WP_051206889.1">
    <property type="nucleotide sequence ID" value="NZ_PIQE01000002.1"/>
</dbReference>
<feature type="transmembrane region" description="Helical" evidence="8">
    <location>
        <begin position="264"/>
        <end position="289"/>
    </location>
</feature>
<keyword evidence="4" id="KW-1003">Cell membrane</keyword>
<comment type="similarity">
    <text evidence="2">Belongs to the ABC-4 integral membrane protein family. LolC/E subfamily.</text>
</comment>
<evidence type="ECO:0000256" key="2">
    <source>
        <dbReference type="ARBA" id="ARBA00005236"/>
    </source>
</evidence>
<dbReference type="GO" id="GO:0098797">
    <property type="term" value="C:plasma membrane protein complex"/>
    <property type="evidence" value="ECO:0007669"/>
    <property type="project" value="TreeGrafter"/>
</dbReference>
<dbReference type="PANTHER" id="PTHR30489">
    <property type="entry name" value="LIPOPROTEIN-RELEASING SYSTEM TRANSMEMBRANE PROTEIN LOLE"/>
    <property type="match status" value="1"/>
</dbReference>
<keyword evidence="11" id="KW-0449">Lipoprotein</keyword>
<protein>
    <submittedName>
        <fullName evidence="11">Lipoprotein-releasing system transmembrane subunit, LolC/LolE family</fullName>
    </submittedName>
</protein>
<reference evidence="12" key="1">
    <citation type="journal article" date="2018" name="Front. Microbiol.">
        <title>Genome-Based Analysis Reveals the Taxonomy and Diversity of the Family Idiomarinaceae.</title>
        <authorList>
            <person name="Liu Y."/>
            <person name="Lai Q."/>
            <person name="Shao Z."/>
        </authorList>
    </citation>
    <scope>NUCLEOTIDE SEQUENCE [LARGE SCALE GENOMIC DNA]</scope>
    <source>
        <strain evidence="12">c121</strain>
    </source>
</reference>
<feature type="transmembrane region" description="Helical" evidence="8">
    <location>
        <begin position="309"/>
        <end position="335"/>
    </location>
</feature>
<dbReference type="NCBIfam" id="TIGR02212">
    <property type="entry name" value="lolCE"/>
    <property type="match status" value="1"/>
</dbReference>